<evidence type="ECO:0000256" key="2">
    <source>
        <dbReference type="ARBA" id="ARBA00023127"/>
    </source>
</evidence>
<dbReference type="GO" id="GO:0051301">
    <property type="term" value="P:cell division"/>
    <property type="evidence" value="ECO:0007669"/>
    <property type="project" value="UniProtKB-KW"/>
</dbReference>
<feature type="region of interest" description="Disordered" evidence="5">
    <location>
        <begin position="237"/>
        <end position="266"/>
    </location>
</feature>
<dbReference type="InterPro" id="IPR006671">
    <property type="entry name" value="Cyclin_N"/>
</dbReference>
<protein>
    <recommendedName>
        <fullName evidence="6">Cyclin-like domain-containing protein</fullName>
    </recommendedName>
</protein>
<comment type="similarity">
    <text evidence="4">Belongs to the cyclin family.</text>
</comment>
<reference evidence="7" key="1">
    <citation type="submission" date="2023-07" db="EMBL/GenBank/DDBJ databases">
        <authorList>
            <consortium name="AG Swart"/>
            <person name="Singh M."/>
            <person name="Singh A."/>
            <person name="Seah K."/>
            <person name="Emmerich C."/>
        </authorList>
    </citation>
    <scope>NUCLEOTIDE SEQUENCE</scope>
    <source>
        <strain evidence="7">DP1</strain>
    </source>
</reference>
<dbReference type="CDD" id="cd20537">
    <property type="entry name" value="CYCLIN_CCNO-like_rpt2"/>
    <property type="match status" value="1"/>
</dbReference>
<dbReference type="Proteomes" id="UP001295684">
    <property type="component" value="Unassembled WGS sequence"/>
</dbReference>
<evidence type="ECO:0000256" key="1">
    <source>
        <dbReference type="ARBA" id="ARBA00022618"/>
    </source>
</evidence>
<dbReference type="InterPro" id="IPR013763">
    <property type="entry name" value="Cyclin-like_dom"/>
</dbReference>
<comment type="caution">
    <text evidence="7">The sequence shown here is derived from an EMBL/GenBank/DDBJ whole genome shotgun (WGS) entry which is preliminary data.</text>
</comment>
<evidence type="ECO:0000256" key="5">
    <source>
        <dbReference type="SAM" id="MobiDB-lite"/>
    </source>
</evidence>
<dbReference type="InterPro" id="IPR048258">
    <property type="entry name" value="Cyclins_cyclin-box"/>
</dbReference>
<feature type="region of interest" description="Disordered" evidence="5">
    <location>
        <begin position="1"/>
        <end position="26"/>
    </location>
</feature>
<feature type="domain" description="Cyclin-like" evidence="6">
    <location>
        <begin position="372"/>
        <end position="456"/>
    </location>
</feature>
<dbReference type="EMBL" id="CAMPGE010002125">
    <property type="protein sequence ID" value="CAI2360930.1"/>
    <property type="molecule type" value="Genomic_DNA"/>
</dbReference>
<proteinExistence type="inferred from homology"/>
<dbReference type="FunFam" id="1.10.472.10:FF:000001">
    <property type="entry name" value="G2/mitotic-specific cyclin"/>
    <property type="match status" value="1"/>
</dbReference>
<evidence type="ECO:0000259" key="6">
    <source>
        <dbReference type="SMART" id="SM00385"/>
    </source>
</evidence>
<evidence type="ECO:0000313" key="8">
    <source>
        <dbReference type="Proteomes" id="UP001295684"/>
    </source>
</evidence>
<keyword evidence="3" id="KW-0131">Cell cycle</keyword>
<organism evidence="7 8">
    <name type="scientific">Euplotes crassus</name>
    <dbReference type="NCBI Taxonomy" id="5936"/>
    <lineage>
        <taxon>Eukaryota</taxon>
        <taxon>Sar</taxon>
        <taxon>Alveolata</taxon>
        <taxon>Ciliophora</taxon>
        <taxon>Intramacronucleata</taxon>
        <taxon>Spirotrichea</taxon>
        <taxon>Hypotrichia</taxon>
        <taxon>Euplotida</taxon>
        <taxon>Euplotidae</taxon>
        <taxon>Moneuplotes</taxon>
    </lineage>
</organism>
<dbReference type="SMART" id="SM00385">
    <property type="entry name" value="CYCLIN"/>
    <property type="match status" value="2"/>
</dbReference>
<dbReference type="CDD" id="cd20507">
    <property type="entry name" value="CYCLIN_CCNB1-like_rpt1"/>
    <property type="match status" value="1"/>
</dbReference>
<name>A0AAD1X834_EUPCR</name>
<evidence type="ECO:0000256" key="4">
    <source>
        <dbReference type="RuleBase" id="RU000383"/>
    </source>
</evidence>
<evidence type="ECO:0000256" key="3">
    <source>
        <dbReference type="ARBA" id="ARBA00023306"/>
    </source>
</evidence>
<evidence type="ECO:0000313" key="7">
    <source>
        <dbReference type="EMBL" id="CAI2360930.1"/>
    </source>
</evidence>
<keyword evidence="2 4" id="KW-0195">Cyclin</keyword>
<gene>
    <name evidence="7" type="ORF">ECRASSUSDP1_LOCUS2238</name>
</gene>
<dbReference type="Pfam" id="PF00134">
    <property type="entry name" value="Cyclin_N"/>
    <property type="match status" value="1"/>
</dbReference>
<dbReference type="Pfam" id="PF02984">
    <property type="entry name" value="Cyclin_C"/>
    <property type="match status" value="1"/>
</dbReference>
<accession>A0AAD1X834</accession>
<dbReference type="AlphaFoldDB" id="A0AAD1X834"/>
<dbReference type="InterPro" id="IPR039361">
    <property type="entry name" value="Cyclin"/>
</dbReference>
<keyword evidence="8" id="KW-1185">Reference proteome</keyword>
<dbReference type="InterPro" id="IPR004367">
    <property type="entry name" value="Cyclin_C-dom"/>
</dbReference>
<dbReference type="PANTHER" id="PTHR10177">
    <property type="entry name" value="CYCLINS"/>
    <property type="match status" value="1"/>
</dbReference>
<sequence>MFTSFQSKDKHQHQSQSENVTYEISSRNNLKPIRTFGRDISNLQRQSAFMQDRNMPHSKGKKIRLKYPKNSVSRRKFGFEMSRKVNTSAIRSTAASKRYISSSSLTDRNKNFKMMNPNTKHQLYKRKIPVFKDANPRVNSIKPLNKSLKHRSMSKSQLAGKENLKASLRINSSATQASKHNIHQNSGHATTNTYLPNLHNMSTNSLLSNGGKEACKKNSILSNRANYESNKKLNFKINSKTPSNKRAEPEISKGMKRQLSSDKLSDQEKLRRFHRLVEENKYQIIKKGNTEIEFLPLMNKSAVRLDDKIDVLTVPEYADEIFQNAKPSNIQHTTQHSQSRAKVQNNRFWMPKADYMDSQPDINQKMRKILVDWLLKVHTKFKLLPETLFLTVNIIDRYLSHEEVTRKVLQLVGVAAMHIACKYEEIYPPESNDFVYITDNAYSKKELLETEYKILKTLNFNLTFVSAFRYLERFCAITENTKLLPMAHKFLNFALVDYTLIKHQPSTLAAGALYLSHVLEKRKMQKKAHQNSAHSLGSSHTKSRDYSTDLSSILLVKLSKEADITENDIKKCAIEIHNLSKNS</sequence>
<dbReference type="Gene3D" id="1.10.472.10">
    <property type="entry name" value="Cyclin-like"/>
    <property type="match status" value="2"/>
</dbReference>
<dbReference type="InterPro" id="IPR036915">
    <property type="entry name" value="Cyclin-like_sf"/>
</dbReference>
<dbReference type="PROSITE" id="PS00292">
    <property type="entry name" value="CYCLINS"/>
    <property type="match status" value="1"/>
</dbReference>
<feature type="compositionally biased region" description="Basic and acidic residues" evidence="5">
    <location>
        <begin position="245"/>
        <end position="266"/>
    </location>
</feature>
<dbReference type="SUPFAM" id="SSF47954">
    <property type="entry name" value="Cyclin-like"/>
    <property type="match status" value="2"/>
</dbReference>
<feature type="domain" description="Cyclin-like" evidence="6">
    <location>
        <begin position="469"/>
        <end position="578"/>
    </location>
</feature>
<keyword evidence="1" id="KW-0132">Cell division</keyword>